<dbReference type="Proteomes" id="UP001220022">
    <property type="component" value="Unassembled WGS sequence"/>
</dbReference>
<gene>
    <name evidence="2" type="ORF">P2L57_04120</name>
</gene>
<evidence type="ECO:0000313" key="3">
    <source>
        <dbReference type="Proteomes" id="UP001220022"/>
    </source>
</evidence>
<dbReference type="InterPro" id="IPR010982">
    <property type="entry name" value="Lambda_DNA-bd_dom_sf"/>
</dbReference>
<dbReference type="CDD" id="cd00093">
    <property type="entry name" value="HTH_XRE"/>
    <property type="match status" value="1"/>
</dbReference>
<evidence type="ECO:0000259" key="1">
    <source>
        <dbReference type="PROSITE" id="PS50943"/>
    </source>
</evidence>
<name>A0ABT5YU03_9ACTN</name>
<dbReference type="Gene3D" id="1.10.260.40">
    <property type="entry name" value="lambda repressor-like DNA-binding domains"/>
    <property type="match status" value="1"/>
</dbReference>
<dbReference type="PROSITE" id="PS50943">
    <property type="entry name" value="HTH_CROC1"/>
    <property type="match status" value="1"/>
</dbReference>
<reference evidence="2 3" key="1">
    <citation type="submission" date="2023-03" db="EMBL/GenBank/DDBJ databases">
        <title>Draft genome sequence of type strain Streptomyces ferralitis JCM 14344.</title>
        <authorList>
            <person name="Klaysubun C."/>
            <person name="Duangmal K."/>
        </authorList>
    </citation>
    <scope>NUCLEOTIDE SEQUENCE [LARGE SCALE GENOMIC DNA]</scope>
    <source>
        <strain evidence="2 3">JCM 14344</strain>
    </source>
</reference>
<accession>A0ABT5YU03</accession>
<evidence type="ECO:0000313" key="2">
    <source>
        <dbReference type="EMBL" id="MDF2254943.1"/>
    </source>
</evidence>
<comment type="caution">
    <text evidence="2">The sequence shown here is derived from an EMBL/GenBank/DDBJ whole genome shotgun (WGS) entry which is preliminary data.</text>
</comment>
<dbReference type="SUPFAM" id="SSF47413">
    <property type="entry name" value="lambda repressor-like DNA-binding domains"/>
    <property type="match status" value="1"/>
</dbReference>
<dbReference type="EMBL" id="JARHTQ010000002">
    <property type="protein sequence ID" value="MDF2254943.1"/>
    <property type="molecule type" value="Genomic_DNA"/>
</dbReference>
<sequence>MDRDWNLLADAILAAREEKGLTRHELALLACVSPATVQGLESGRELARLPRAIEHIEEALGWQTGSAQIILVGGQPIPRG</sequence>
<dbReference type="InterPro" id="IPR001387">
    <property type="entry name" value="Cro/C1-type_HTH"/>
</dbReference>
<proteinExistence type="predicted"/>
<protein>
    <submittedName>
        <fullName evidence="2">Helix-turn-helix transcriptional regulator</fullName>
    </submittedName>
</protein>
<keyword evidence="3" id="KW-1185">Reference proteome</keyword>
<dbReference type="RefSeq" id="WP_275808307.1">
    <property type="nucleotide sequence ID" value="NZ_BAAANM010000008.1"/>
</dbReference>
<organism evidence="2 3">
    <name type="scientific">Streptantibioticus ferralitis</name>
    <dbReference type="NCBI Taxonomy" id="236510"/>
    <lineage>
        <taxon>Bacteria</taxon>
        <taxon>Bacillati</taxon>
        <taxon>Actinomycetota</taxon>
        <taxon>Actinomycetes</taxon>
        <taxon>Kitasatosporales</taxon>
        <taxon>Streptomycetaceae</taxon>
        <taxon>Streptantibioticus</taxon>
    </lineage>
</organism>
<feature type="domain" description="HTH cro/C1-type" evidence="1">
    <location>
        <begin position="12"/>
        <end position="44"/>
    </location>
</feature>
<dbReference type="Pfam" id="PF01381">
    <property type="entry name" value="HTH_3"/>
    <property type="match status" value="1"/>
</dbReference>